<dbReference type="SUPFAM" id="SSF89550">
    <property type="entry name" value="PHP domain-like"/>
    <property type="match status" value="1"/>
</dbReference>
<gene>
    <name evidence="2" type="ORF">UU85_C0010G0002</name>
</gene>
<dbReference type="NCBIfam" id="NF038032">
    <property type="entry name" value="CehA_McbA_metalo"/>
    <property type="match status" value="1"/>
</dbReference>
<proteinExistence type="predicted"/>
<dbReference type="InterPro" id="IPR016195">
    <property type="entry name" value="Pol/histidinol_Pase-like"/>
</dbReference>
<dbReference type="PANTHER" id="PTHR42924:SF3">
    <property type="entry name" value="POLYMERASE_HISTIDINOL PHOSPHATASE N-TERMINAL DOMAIN-CONTAINING PROTEIN"/>
    <property type="match status" value="1"/>
</dbReference>
<sequence>NLYSAIFNAITGIFTNLFFGTASGTNLIATNATTTNATSTSLYASIFNAVTSTLTNLLFTNATGTNLTLTTASSSNLLATNATTTRLYVSGQTNLYGNVAIGTTTVPISQFDVTGTGNIGIAIRPYAGYSNINLYDYRADSTTSFGIYNGYPVAGDFTIRENTVADRLVIKKTTGYIGMGTSTPASALHVLSATSPQFRLGYDSTNYTNFSIGTDGALTITPTNSATTTIANGLAVQNNITVGGEASVDRIYDNQPLAYNGRRVIITSPYTTKANVYKGMMHDHTTNSDGAQTPTAVVTAYRDAGYDFISITDHDLITADPAVSGIVFMPGIETNLSGKHLNRINAGSVFSGTPQSVIDQSLAEGSFVFINHPNWPGGYPANPSWTDAELEAVDGEYGIEVWNSYITPNNNAESRIDYLLSKNRRVNLIANDDCHDVTAALCTTASTRVFADSATASEILEGLKRGNFYASNGANISSITVVDRKITISTDVASTIAFITDGGTVEQSTLNATSASYSVFGDEVYVRIRVTRDSDGLMAWSNPIYISAEGDLARGGVIRDNLYVNATTTIYDDLVVNTNSLVSKKATGYVGIGTAAPNNLLDLGTVYGVTSASANAKKFAVYNNVMSVLAPPLPTLPSPSTAKLSLSITPPPPPAKPRPSPMLPPRPSLRQLFLLPMPPLPISAFSI</sequence>
<feature type="non-terminal residue" evidence="2">
    <location>
        <position position="1"/>
    </location>
</feature>
<dbReference type="InterPro" id="IPR052018">
    <property type="entry name" value="PHP_domain"/>
</dbReference>
<dbReference type="Proteomes" id="UP000034256">
    <property type="component" value="Unassembled WGS sequence"/>
</dbReference>
<accession>A0A0G0XJ94</accession>
<dbReference type="GO" id="GO:0035312">
    <property type="term" value="F:5'-3' DNA exonuclease activity"/>
    <property type="evidence" value="ECO:0007669"/>
    <property type="project" value="TreeGrafter"/>
</dbReference>
<evidence type="ECO:0000313" key="2">
    <source>
        <dbReference type="EMBL" id="KKS24985.1"/>
    </source>
</evidence>
<protein>
    <submittedName>
        <fullName evidence="2">Phosphoesterase PHP domain protein</fullName>
    </submittedName>
</protein>
<feature type="region of interest" description="Disordered" evidence="1">
    <location>
        <begin position="640"/>
        <end position="663"/>
    </location>
</feature>
<dbReference type="AlphaFoldDB" id="A0A0G0XJ94"/>
<dbReference type="GO" id="GO:0004534">
    <property type="term" value="F:5'-3' RNA exonuclease activity"/>
    <property type="evidence" value="ECO:0007669"/>
    <property type="project" value="TreeGrafter"/>
</dbReference>
<feature type="compositionally biased region" description="Pro residues" evidence="1">
    <location>
        <begin position="649"/>
        <end position="663"/>
    </location>
</feature>
<evidence type="ECO:0000313" key="3">
    <source>
        <dbReference type="Proteomes" id="UP000034256"/>
    </source>
</evidence>
<reference evidence="2 3" key="1">
    <citation type="journal article" date="2015" name="Nature">
        <title>rRNA introns, odd ribosomes, and small enigmatic genomes across a large radiation of phyla.</title>
        <authorList>
            <person name="Brown C.T."/>
            <person name="Hug L.A."/>
            <person name="Thomas B.C."/>
            <person name="Sharon I."/>
            <person name="Castelle C.J."/>
            <person name="Singh A."/>
            <person name="Wilkins M.J."/>
            <person name="Williams K.H."/>
            <person name="Banfield J.F."/>
        </authorList>
    </citation>
    <scope>NUCLEOTIDE SEQUENCE [LARGE SCALE GENOMIC DNA]</scope>
</reference>
<evidence type="ECO:0000256" key="1">
    <source>
        <dbReference type="SAM" id="MobiDB-lite"/>
    </source>
</evidence>
<name>A0A0G0XJ94_9BACT</name>
<organism evidence="2 3">
    <name type="scientific">Candidatus Wolfebacteria bacterium GW2011_GWA2_42_10</name>
    <dbReference type="NCBI Taxonomy" id="1619004"/>
    <lineage>
        <taxon>Bacteria</taxon>
        <taxon>Candidatus Wolfeibacteriota</taxon>
    </lineage>
</organism>
<dbReference type="Gene3D" id="3.20.20.140">
    <property type="entry name" value="Metal-dependent hydrolases"/>
    <property type="match status" value="1"/>
</dbReference>
<comment type="caution">
    <text evidence="2">The sequence shown here is derived from an EMBL/GenBank/DDBJ whole genome shotgun (WGS) entry which is preliminary data.</text>
</comment>
<dbReference type="PANTHER" id="PTHR42924">
    <property type="entry name" value="EXONUCLEASE"/>
    <property type="match status" value="1"/>
</dbReference>
<dbReference type="EMBL" id="LCCF01000010">
    <property type="protein sequence ID" value="KKS24985.1"/>
    <property type="molecule type" value="Genomic_DNA"/>
</dbReference>